<protein>
    <submittedName>
        <fullName evidence="1">PIN domain-containing protein</fullName>
    </submittedName>
</protein>
<dbReference type="AlphaFoldDB" id="A0A9X4XQV3"/>
<proteinExistence type="predicted"/>
<dbReference type="RefSeq" id="WP_155481170.1">
    <property type="nucleotide sequence ID" value="NZ_WNKV01000020.1"/>
</dbReference>
<dbReference type="Gene3D" id="3.40.50.1010">
    <property type="entry name" value="5'-nuclease"/>
    <property type="match status" value="1"/>
</dbReference>
<organism evidence="1 2">
    <name type="scientific">Rhodoplanes serenus</name>
    <dbReference type="NCBI Taxonomy" id="200615"/>
    <lineage>
        <taxon>Bacteria</taxon>
        <taxon>Pseudomonadati</taxon>
        <taxon>Pseudomonadota</taxon>
        <taxon>Alphaproteobacteria</taxon>
        <taxon>Hyphomicrobiales</taxon>
        <taxon>Nitrobacteraceae</taxon>
        <taxon>Rhodoplanes</taxon>
    </lineage>
</organism>
<dbReference type="InterPro" id="IPR029060">
    <property type="entry name" value="PIN-like_dom_sf"/>
</dbReference>
<dbReference type="SUPFAM" id="SSF88723">
    <property type="entry name" value="PIN domain-like"/>
    <property type="match status" value="1"/>
</dbReference>
<reference evidence="1 2" key="1">
    <citation type="submission" date="2019-11" db="EMBL/GenBank/DDBJ databases">
        <title>Whole-genome sequence of Rhodoplanes serenus DSM 18633, type strain.</title>
        <authorList>
            <person name="Kyndt J.A."/>
            <person name="Meyer T.E."/>
        </authorList>
    </citation>
    <scope>NUCLEOTIDE SEQUENCE [LARGE SCALE GENOMIC DNA]</scope>
    <source>
        <strain evidence="1 2">DSM 18633</strain>
    </source>
</reference>
<accession>A0A9X4XQV3</accession>
<evidence type="ECO:0000313" key="1">
    <source>
        <dbReference type="EMBL" id="MTW18789.1"/>
    </source>
</evidence>
<dbReference type="Proteomes" id="UP000438991">
    <property type="component" value="Unassembled WGS sequence"/>
</dbReference>
<name>A0A9X4XQV3_9BRAD</name>
<dbReference type="InterPro" id="IPR021799">
    <property type="entry name" value="PIN-like_prokaryotic"/>
</dbReference>
<dbReference type="Pfam" id="PF11848">
    <property type="entry name" value="DUF3368"/>
    <property type="match status" value="1"/>
</dbReference>
<sequence length="178" mass="19924">MSSSSSRAPSEPLRVVINDASCLIDLRKGFIIEPMLALPYRFVVPLPIKENELLDFSAQDWEFLQAEGFEVIDLTPEQVTRASSLRLSYGKLSLEDCFSLALAESFEAAILLTGDAALKTTAARFKIESHGVLWVVDQLQQNRSVHPHDLAKCLEIWRDDPLNFVPATLITARLKLLK</sequence>
<comment type="caution">
    <text evidence="1">The sequence shown here is derived from an EMBL/GenBank/DDBJ whole genome shotgun (WGS) entry which is preliminary data.</text>
</comment>
<gene>
    <name evidence="1" type="ORF">GJ689_21545</name>
</gene>
<dbReference type="EMBL" id="WNKV01000020">
    <property type="protein sequence ID" value="MTW18789.1"/>
    <property type="molecule type" value="Genomic_DNA"/>
</dbReference>
<evidence type="ECO:0000313" key="2">
    <source>
        <dbReference type="Proteomes" id="UP000438991"/>
    </source>
</evidence>